<dbReference type="SUPFAM" id="SSF109604">
    <property type="entry name" value="HD-domain/PDEase-like"/>
    <property type="match status" value="1"/>
</dbReference>
<dbReference type="AlphaFoldDB" id="D5RTT6"/>
<dbReference type="SMART" id="SM00471">
    <property type="entry name" value="HDc"/>
    <property type="match status" value="1"/>
</dbReference>
<dbReference type="HOGENOM" id="CLU_000445_92_3_5"/>
<dbReference type="PROSITE" id="PS51832">
    <property type="entry name" value="HD_GYP"/>
    <property type="match status" value="1"/>
</dbReference>
<dbReference type="InterPro" id="IPR006675">
    <property type="entry name" value="HDIG_dom"/>
</dbReference>
<dbReference type="NCBIfam" id="TIGR00277">
    <property type="entry name" value="HDIG"/>
    <property type="match status" value="1"/>
</dbReference>
<evidence type="ECO:0000313" key="3">
    <source>
        <dbReference type="Proteomes" id="UP000005324"/>
    </source>
</evidence>
<dbReference type="Proteomes" id="UP000005324">
    <property type="component" value="Unassembled WGS sequence"/>
</dbReference>
<sequence>MMRQSQRLLAALRRHHPATADHSVRVATVLLAIRARRPRGLGPVALVAAAGLLHDLGKLFLPVELLDSDRRLTEAQLRRMRAHPETGAETLQALGFPVPLVAVARHHHERWDGTGYPQGLPGPALAPLVRAACVADALVAMVEPGRVYRRHLELGDALRELRACAGRQFDPDYAALLTDDLAPALAEGLGLGAAPRGWGAAMAGQLPSPLLEHAFGLPAGPR</sequence>
<name>D5RTT6_9PROT</name>
<evidence type="ECO:0000259" key="1">
    <source>
        <dbReference type="PROSITE" id="PS51832"/>
    </source>
</evidence>
<proteinExistence type="predicted"/>
<gene>
    <name evidence="2" type="ORF">HMPREF0731_4498</name>
</gene>
<dbReference type="PANTHER" id="PTHR43155:SF2">
    <property type="entry name" value="CYCLIC DI-GMP PHOSPHODIESTERASE PA4108"/>
    <property type="match status" value="1"/>
</dbReference>
<dbReference type="PANTHER" id="PTHR43155">
    <property type="entry name" value="CYCLIC DI-GMP PHOSPHODIESTERASE PA4108-RELATED"/>
    <property type="match status" value="1"/>
</dbReference>
<reference evidence="2 3" key="1">
    <citation type="submission" date="2010-04" db="EMBL/GenBank/DDBJ databases">
        <authorList>
            <person name="Qin X."/>
            <person name="Bachman B."/>
            <person name="Battles P."/>
            <person name="Bell A."/>
            <person name="Bess C."/>
            <person name="Bickham C."/>
            <person name="Chaboub L."/>
            <person name="Chen D."/>
            <person name="Coyle M."/>
            <person name="Deiros D.R."/>
            <person name="Dinh H."/>
            <person name="Forbes L."/>
            <person name="Fowler G."/>
            <person name="Francisco L."/>
            <person name="Fu Q."/>
            <person name="Gubbala S."/>
            <person name="Hale W."/>
            <person name="Han Y."/>
            <person name="Hemphill L."/>
            <person name="Highlander S.K."/>
            <person name="Hirani K."/>
            <person name="Hogues M."/>
            <person name="Jackson L."/>
            <person name="Jakkamsetti A."/>
            <person name="Javaid M."/>
            <person name="Jiang H."/>
            <person name="Korchina V."/>
            <person name="Kovar C."/>
            <person name="Lara F."/>
            <person name="Lee S."/>
            <person name="Mata R."/>
            <person name="Mathew T."/>
            <person name="Moen C."/>
            <person name="Morales K."/>
            <person name="Munidasa M."/>
            <person name="Nazareth L."/>
            <person name="Ngo R."/>
            <person name="Nguyen L."/>
            <person name="Okwuonu G."/>
            <person name="Ongeri F."/>
            <person name="Patil S."/>
            <person name="Petrosino J."/>
            <person name="Pham C."/>
            <person name="Pham P."/>
            <person name="Pu L.-L."/>
            <person name="Puazo M."/>
            <person name="Raj R."/>
            <person name="Reid J."/>
            <person name="Rouhana J."/>
            <person name="Saada N."/>
            <person name="Shang Y."/>
            <person name="Simmons D."/>
            <person name="Thornton R."/>
            <person name="Warren J."/>
            <person name="Weissenberger G."/>
            <person name="Zhang J."/>
            <person name="Zhang L."/>
            <person name="Zhou C."/>
            <person name="Zhu D."/>
            <person name="Muzny D."/>
            <person name="Worley K."/>
            <person name="Gibbs R."/>
        </authorList>
    </citation>
    <scope>NUCLEOTIDE SEQUENCE [LARGE SCALE GENOMIC DNA]</scope>
    <source>
        <strain evidence="2 3">ATCC 49957</strain>
    </source>
</reference>
<comment type="caution">
    <text evidence="2">The sequence shown here is derived from an EMBL/GenBank/DDBJ whole genome shotgun (WGS) entry which is preliminary data.</text>
</comment>
<dbReference type="Gene3D" id="1.10.3210.10">
    <property type="entry name" value="Hypothetical protein af1432"/>
    <property type="match status" value="1"/>
</dbReference>
<organism evidence="2 3">
    <name type="scientific">Pseudoroseomonas cervicalis ATCC 49957</name>
    <dbReference type="NCBI Taxonomy" id="525371"/>
    <lineage>
        <taxon>Bacteria</taxon>
        <taxon>Pseudomonadati</taxon>
        <taxon>Pseudomonadota</taxon>
        <taxon>Alphaproteobacteria</taxon>
        <taxon>Acetobacterales</taxon>
        <taxon>Roseomonadaceae</taxon>
        <taxon>Roseomonas</taxon>
    </lineage>
</organism>
<protein>
    <submittedName>
        <fullName evidence="2">HDIG domain protein</fullName>
    </submittedName>
</protein>
<evidence type="ECO:0000313" key="2">
    <source>
        <dbReference type="EMBL" id="EFH09283.1"/>
    </source>
</evidence>
<feature type="domain" description="HD-GYP" evidence="1">
    <location>
        <begin position="1"/>
        <end position="193"/>
    </location>
</feature>
<dbReference type="InterPro" id="IPR003607">
    <property type="entry name" value="HD/PDEase_dom"/>
</dbReference>
<dbReference type="GO" id="GO:0008081">
    <property type="term" value="F:phosphoric diester hydrolase activity"/>
    <property type="evidence" value="ECO:0007669"/>
    <property type="project" value="UniProtKB-ARBA"/>
</dbReference>
<accession>D5RTT6</accession>
<keyword evidence="3" id="KW-1185">Reference proteome</keyword>
<dbReference type="Pfam" id="PF13487">
    <property type="entry name" value="HD_5"/>
    <property type="match status" value="1"/>
</dbReference>
<dbReference type="CDD" id="cd00077">
    <property type="entry name" value="HDc"/>
    <property type="match status" value="1"/>
</dbReference>
<dbReference type="InterPro" id="IPR037522">
    <property type="entry name" value="HD_GYP_dom"/>
</dbReference>
<dbReference type="EMBL" id="ADVL01000842">
    <property type="protein sequence ID" value="EFH09283.1"/>
    <property type="molecule type" value="Genomic_DNA"/>
</dbReference>